<keyword evidence="2" id="KW-1185">Reference proteome</keyword>
<evidence type="ECO:0000313" key="2">
    <source>
        <dbReference type="Proteomes" id="UP000827976"/>
    </source>
</evidence>
<sequence length="912" mass="99608">MRFLGGDREPHGGSRRPYGGGRGGRRFGARKDSRPFSPHHSRSLKETSPINPSSSLENAQNPKKNSPVKDGVSFAEVVRSSPPTAVVPTSSGCSSLKRHRSPELEVTCKRCLRPGHAVEDCRHQLTCRRCNGVGHFAARCPLKYSNPKSSEKPGPRKAKTPQFTPKPLLHIPVPRPNPETRSLRVSLPITEAIIQSKEDLRRRVIIKVTAGNASVRSLHAALPKRLKTDQCENITPFGDDFILTLFSAQAASAIVKLNSLSLETSHGPCSIKFSLWTPEFGSHAVAAGIYNWIRLTNLPLHCWNWDSIVAVLKPLGDLIFVRKCEDVSLEHMKALVRLNSPTSFPIDLTVDVGVRSFKVRLEDDGSHVIRSKIIHGPVAASNSLKTSPALPSQPPPASSGNPLRFTREEKGKAPLPSTRSVESSDFAVASHSDPVISRKAAISNSDDQPLDKVGRSSDDQRAVIPRIPPISGARIGEGDSLCMHSDDVSAERTTSVDLPRDQLAADSFGPLQLSSLPRDMDPDSSNNSNLISSRSEEINLEKLHRDEAIPDQPYFPSSDDPAMPRDSLRLETPIKPSFNALLPRDGISNLIAQADHTQSVSTLSGSTMPNPLHANLIHPNSENCKNIILASNINSLTSSGIKLSTTVNENSLSSQSNSLEKDDLPTHLRLLPPTIPIPEGYKWIFIHGGWTLVPSINSDKFFSQDPTPPSTPLEVPSDEELVDWGEDEEFPTDEITEDDHFLSEENLPHLQADQPSDDLLVDLIPDTAPSLISGKSFLAEPTAVVIPTDPPPASHSSVSSLQPPIQKNVRRSDRTKKPSGRWNEEAGFIPHPPRSSKKKIPEDPRDGNSTLLNTVFSSWSDAQFFKYSNACGVKFLGSPNHKNKCLDNIRLLESARSEIPSSSSGSPSRSDI</sequence>
<accession>A0ACB7V0L8</accession>
<organism evidence="1 2">
    <name type="scientific">Dioscorea alata</name>
    <name type="common">Purple yam</name>
    <dbReference type="NCBI Taxonomy" id="55571"/>
    <lineage>
        <taxon>Eukaryota</taxon>
        <taxon>Viridiplantae</taxon>
        <taxon>Streptophyta</taxon>
        <taxon>Embryophyta</taxon>
        <taxon>Tracheophyta</taxon>
        <taxon>Spermatophyta</taxon>
        <taxon>Magnoliopsida</taxon>
        <taxon>Liliopsida</taxon>
        <taxon>Dioscoreales</taxon>
        <taxon>Dioscoreaceae</taxon>
        <taxon>Dioscorea</taxon>
    </lineage>
</organism>
<evidence type="ECO:0000313" key="1">
    <source>
        <dbReference type="EMBL" id="KAH7666770.1"/>
    </source>
</evidence>
<gene>
    <name evidence="1" type="ORF">IHE45_12G017700</name>
</gene>
<comment type="caution">
    <text evidence="1">The sequence shown here is derived from an EMBL/GenBank/DDBJ whole genome shotgun (WGS) entry which is preliminary data.</text>
</comment>
<name>A0ACB7V0L8_DIOAL</name>
<protein>
    <submittedName>
        <fullName evidence="1">Zinc finger CCHC-type protein</fullName>
    </submittedName>
</protein>
<dbReference type="EMBL" id="CM037022">
    <property type="protein sequence ID" value="KAH7666770.1"/>
    <property type="molecule type" value="Genomic_DNA"/>
</dbReference>
<dbReference type="Proteomes" id="UP000827976">
    <property type="component" value="Chromosome 12"/>
</dbReference>
<reference evidence="2" key="1">
    <citation type="journal article" date="2022" name="Nat. Commun.">
        <title>Chromosome evolution and the genetic basis of agronomically important traits in greater yam.</title>
        <authorList>
            <person name="Bredeson J.V."/>
            <person name="Lyons J.B."/>
            <person name="Oniyinde I.O."/>
            <person name="Okereke N.R."/>
            <person name="Kolade O."/>
            <person name="Nnabue I."/>
            <person name="Nwadili C.O."/>
            <person name="Hribova E."/>
            <person name="Parker M."/>
            <person name="Nwogha J."/>
            <person name="Shu S."/>
            <person name="Carlson J."/>
            <person name="Kariba R."/>
            <person name="Muthemba S."/>
            <person name="Knop K."/>
            <person name="Barton G.J."/>
            <person name="Sherwood A.V."/>
            <person name="Lopez-Montes A."/>
            <person name="Asiedu R."/>
            <person name="Jamnadass R."/>
            <person name="Muchugi A."/>
            <person name="Goodstein D."/>
            <person name="Egesi C.N."/>
            <person name="Featherston J."/>
            <person name="Asfaw A."/>
            <person name="Simpson G.G."/>
            <person name="Dolezel J."/>
            <person name="Hendre P.S."/>
            <person name="Van Deynze A."/>
            <person name="Kumar P.L."/>
            <person name="Obidiegwu J.E."/>
            <person name="Bhattacharjee R."/>
            <person name="Rokhsar D.S."/>
        </authorList>
    </citation>
    <scope>NUCLEOTIDE SEQUENCE [LARGE SCALE GENOMIC DNA]</scope>
    <source>
        <strain evidence="2">cv. TDa95/00328</strain>
    </source>
</reference>
<proteinExistence type="predicted"/>